<accession>A0A1G2IDH3</accession>
<organism evidence="4 5">
    <name type="scientific">Candidatus Staskawiczbacteria bacterium RIFCSPLOWO2_01_FULL_38_12b</name>
    <dbReference type="NCBI Taxonomy" id="1802214"/>
    <lineage>
        <taxon>Bacteria</taxon>
        <taxon>Candidatus Staskawicziibacteriota</taxon>
    </lineage>
</organism>
<dbReference type="GO" id="GO:0006396">
    <property type="term" value="P:RNA processing"/>
    <property type="evidence" value="ECO:0007669"/>
    <property type="project" value="InterPro"/>
</dbReference>
<keyword evidence="2" id="KW-0808">Transferase</keyword>
<comment type="caution">
    <text evidence="4">The sequence shown here is derived from an EMBL/GenBank/DDBJ whole genome shotgun (WGS) entry which is preliminary data.</text>
</comment>
<evidence type="ECO:0000259" key="3">
    <source>
        <dbReference type="Pfam" id="PF00588"/>
    </source>
</evidence>
<dbReference type="Proteomes" id="UP000176774">
    <property type="component" value="Unassembled WGS sequence"/>
</dbReference>
<keyword evidence="1" id="KW-0489">Methyltransferase</keyword>
<dbReference type="CDD" id="cd18097">
    <property type="entry name" value="SpoU-like"/>
    <property type="match status" value="1"/>
</dbReference>
<dbReference type="InterPro" id="IPR004441">
    <property type="entry name" value="rRNA_MeTrfase_TrmH"/>
</dbReference>
<dbReference type="EMBL" id="MHPA01000021">
    <property type="protein sequence ID" value="OGZ72809.1"/>
    <property type="molecule type" value="Genomic_DNA"/>
</dbReference>
<name>A0A1G2IDH3_9BACT</name>
<evidence type="ECO:0000256" key="2">
    <source>
        <dbReference type="ARBA" id="ARBA00022679"/>
    </source>
</evidence>
<dbReference type="AlphaFoldDB" id="A0A1G2IDH3"/>
<dbReference type="STRING" id="1802214.A2908_00315"/>
<dbReference type="GO" id="GO:0032259">
    <property type="term" value="P:methylation"/>
    <property type="evidence" value="ECO:0007669"/>
    <property type="project" value="UniProtKB-KW"/>
</dbReference>
<dbReference type="SUPFAM" id="SSF75217">
    <property type="entry name" value="alpha/beta knot"/>
    <property type="match status" value="1"/>
</dbReference>
<dbReference type="PANTHER" id="PTHR46429">
    <property type="entry name" value="23S RRNA (GUANOSINE-2'-O-)-METHYLTRANSFERASE RLMB"/>
    <property type="match status" value="1"/>
</dbReference>
<dbReference type="GO" id="GO:0003723">
    <property type="term" value="F:RNA binding"/>
    <property type="evidence" value="ECO:0007669"/>
    <property type="project" value="InterPro"/>
</dbReference>
<feature type="domain" description="tRNA/rRNA methyltransferase SpoU type" evidence="3">
    <location>
        <begin position="19"/>
        <end position="160"/>
    </location>
</feature>
<dbReference type="Gene3D" id="3.40.1280.10">
    <property type="match status" value="1"/>
</dbReference>
<dbReference type="GO" id="GO:0005829">
    <property type="term" value="C:cytosol"/>
    <property type="evidence" value="ECO:0007669"/>
    <property type="project" value="TreeGrafter"/>
</dbReference>
<evidence type="ECO:0000313" key="5">
    <source>
        <dbReference type="Proteomes" id="UP000176774"/>
    </source>
</evidence>
<dbReference type="PANTHER" id="PTHR46429:SF1">
    <property type="entry name" value="23S RRNA (GUANOSINE-2'-O-)-METHYLTRANSFERASE RLMB"/>
    <property type="match status" value="1"/>
</dbReference>
<dbReference type="InterPro" id="IPR001537">
    <property type="entry name" value="SpoU_MeTrfase"/>
</dbReference>
<dbReference type="Pfam" id="PF00588">
    <property type="entry name" value="SpoU_methylase"/>
    <property type="match status" value="1"/>
</dbReference>
<dbReference type="GO" id="GO:0008173">
    <property type="term" value="F:RNA methyltransferase activity"/>
    <property type="evidence" value="ECO:0007669"/>
    <property type="project" value="InterPro"/>
</dbReference>
<dbReference type="InterPro" id="IPR029028">
    <property type="entry name" value="Alpha/beta_knot_MTases"/>
</dbReference>
<dbReference type="InterPro" id="IPR029026">
    <property type="entry name" value="tRNA_m1G_MTases_N"/>
</dbReference>
<reference evidence="4 5" key="1">
    <citation type="journal article" date="2016" name="Nat. Commun.">
        <title>Thousands of microbial genomes shed light on interconnected biogeochemical processes in an aquifer system.</title>
        <authorList>
            <person name="Anantharaman K."/>
            <person name="Brown C.T."/>
            <person name="Hug L.A."/>
            <person name="Sharon I."/>
            <person name="Castelle C.J."/>
            <person name="Probst A.J."/>
            <person name="Thomas B.C."/>
            <person name="Singh A."/>
            <person name="Wilkins M.J."/>
            <person name="Karaoz U."/>
            <person name="Brodie E.L."/>
            <person name="Williams K.H."/>
            <person name="Hubbard S.S."/>
            <person name="Banfield J.F."/>
        </authorList>
    </citation>
    <scope>NUCLEOTIDE SEQUENCE [LARGE SCALE GENOMIC DNA]</scope>
</reference>
<evidence type="ECO:0000313" key="4">
    <source>
        <dbReference type="EMBL" id="OGZ72809.1"/>
    </source>
</evidence>
<gene>
    <name evidence="4" type="ORF">A2908_00315</name>
</gene>
<protein>
    <recommendedName>
        <fullName evidence="3">tRNA/rRNA methyltransferase SpoU type domain-containing protein</fullName>
    </recommendedName>
</protein>
<proteinExistence type="predicted"/>
<sequence>MKKNKAPVREQSSVRGKNFYVICDNIRSLENIGSIFRTADAIGVKKIFLCGISGRPPHQKISKTALGAEKTIPFEYHKQTWRLIEKLKREKVFIVALEQSQKSILYTKLKPHFPLALIIGNEVKGVSKKVLAQSDKIIYLPMRGIKESLNVSVAFGIAGYQITKKLF</sequence>
<evidence type="ECO:0000256" key="1">
    <source>
        <dbReference type="ARBA" id="ARBA00022603"/>
    </source>
</evidence>